<dbReference type="PANTHER" id="PTHR30537:SF5">
    <property type="entry name" value="HTH-TYPE TRANSCRIPTIONAL ACTIVATOR TTDR-RELATED"/>
    <property type="match status" value="1"/>
</dbReference>
<dbReference type="EMBL" id="LJQO01000563">
    <property type="protein sequence ID" value="KPX56090.1"/>
    <property type="molecule type" value="Genomic_DNA"/>
</dbReference>
<sequence>MTLWHLSKGQAKKTLRIEPALLSNDGSVARRWAEQGLGIVLRSQWDVSDAIASGRLVRVLADWQLASAPINLLVPVRKHRSARVQALTEFLETALKS</sequence>
<feature type="domain" description="LysR substrate-binding" evidence="2">
    <location>
        <begin position="5"/>
        <end position="94"/>
    </location>
</feature>
<protein>
    <submittedName>
        <fullName evidence="3">Transcriptional regulator</fullName>
    </submittedName>
</protein>
<accession>A0A0P9SUT9</accession>
<dbReference type="AlphaFoldDB" id="A0A0P9SUT9"/>
<evidence type="ECO:0000256" key="1">
    <source>
        <dbReference type="ARBA" id="ARBA00009437"/>
    </source>
</evidence>
<name>A0A0P9SUT9_PSEA0</name>
<gene>
    <name evidence="3" type="ORF">ALO53_00030</name>
</gene>
<dbReference type="PATRIC" id="fig|251724.3.peg.39"/>
<evidence type="ECO:0000313" key="3">
    <source>
        <dbReference type="EMBL" id="KPX56090.1"/>
    </source>
</evidence>
<dbReference type="PANTHER" id="PTHR30537">
    <property type="entry name" value="HTH-TYPE TRANSCRIPTIONAL REGULATOR"/>
    <property type="match status" value="1"/>
</dbReference>
<reference evidence="3 4" key="1">
    <citation type="submission" date="2015-09" db="EMBL/GenBank/DDBJ databases">
        <title>Genome announcement of multiple Pseudomonas syringae strains.</title>
        <authorList>
            <person name="Thakur S."/>
            <person name="Wang P.W."/>
            <person name="Gong Y."/>
            <person name="Weir B.S."/>
            <person name="Guttman D.S."/>
        </authorList>
    </citation>
    <scope>NUCLEOTIDE SEQUENCE [LARGE SCALE GENOMIC DNA]</scope>
    <source>
        <strain evidence="3 4">ICMP7840</strain>
    </source>
</reference>
<proteinExistence type="inferred from homology"/>
<evidence type="ECO:0000259" key="2">
    <source>
        <dbReference type="Pfam" id="PF03466"/>
    </source>
</evidence>
<dbReference type="InterPro" id="IPR058163">
    <property type="entry name" value="LysR-type_TF_proteobact-type"/>
</dbReference>
<comment type="caution">
    <text evidence="3">The sequence shown here is derived from an EMBL/GenBank/DDBJ whole genome shotgun (WGS) entry which is preliminary data.</text>
</comment>
<dbReference type="Gene3D" id="3.40.190.290">
    <property type="match status" value="1"/>
</dbReference>
<dbReference type="InterPro" id="IPR005119">
    <property type="entry name" value="LysR_subst-bd"/>
</dbReference>
<dbReference type="Proteomes" id="UP000050469">
    <property type="component" value="Unassembled WGS sequence"/>
</dbReference>
<dbReference type="Pfam" id="PF03466">
    <property type="entry name" value="LysR_substrate"/>
    <property type="match status" value="1"/>
</dbReference>
<comment type="similarity">
    <text evidence="1">Belongs to the LysR transcriptional regulatory family.</text>
</comment>
<evidence type="ECO:0000313" key="4">
    <source>
        <dbReference type="Proteomes" id="UP000050469"/>
    </source>
</evidence>
<organism evidence="3 4">
    <name type="scientific">Pseudomonas amygdali pv. photiniae</name>
    <dbReference type="NCBI Taxonomy" id="251724"/>
    <lineage>
        <taxon>Bacteria</taxon>
        <taxon>Pseudomonadati</taxon>
        <taxon>Pseudomonadota</taxon>
        <taxon>Gammaproteobacteria</taxon>
        <taxon>Pseudomonadales</taxon>
        <taxon>Pseudomonadaceae</taxon>
        <taxon>Pseudomonas</taxon>
        <taxon>Pseudomonas amygdali</taxon>
    </lineage>
</organism>
<dbReference type="SUPFAM" id="SSF53850">
    <property type="entry name" value="Periplasmic binding protein-like II"/>
    <property type="match status" value="1"/>
</dbReference>